<reference evidence="1" key="2">
    <citation type="journal article" date="2015" name="Data Brief">
        <title>Shoot transcriptome of the giant reed, Arundo donax.</title>
        <authorList>
            <person name="Barrero R.A."/>
            <person name="Guerrero F.D."/>
            <person name="Moolhuijzen P."/>
            <person name="Goolsby J.A."/>
            <person name="Tidwell J."/>
            <person name="Bellgard S.E."/>
            <person name="Bellgard M.I."/>
        </authorList>
    </citation>
    <scope>NUCLEOTIDE SEQUENCE</scope>
    <source>
        <tissue evidence="1">Shoot tissue taken approximately 20 cm above the soil surface</tissue>
    </source>
</reference>
<accession>A0A0A9EM14</accession>
<sequence length="69" mass="7978">MFTHCETYGNVLLIRFKLNSLEVNVENFLMLAVTKHFPNTILSARQVYALHPHGYSEHVEETSTMFHGI</sequence>
<organism evidence="1">
    <name type="scientific">Arundo donax</name>
    <name type="common">Giant reed</name>
    <name type="synonym">Donax arundinaceus</name>
    <dbReference type="NCBI Taxonomy" id="35708"/>
    <lineage>
        <taxon>Eukaryota</taxon>
        <taxon>Viridiplantae</taxon>
        <taxon>Streptophyta</taxon>
        <taxon>Embryophyta</taxon>
        <taxon>Tracheophyta</taxon>
        <taxon>Spermatophyta</taxon>
        <taxon>Magnoliopsida</taxon>
        <taxon>Liliopsida</taxon>
        <taxon>Poales</taxon>
        <taxon>Poaceae</taxon>
        <taxon>PACMAD clade</taxon>
        <taxon>Arundinoideae</taxon>
        <taxon>Arundineae</taxon>
        <taxon>Arundo</taxon>
    </lineage>
</organism>
<reference evidence="1" key="1">
    <citation type="submission" date="2014-09" db="EMBL/GenBank/DDBJ databases">
        <authorList>
            <person name="Magalhaes I.L.F."/>
            <person name="Oliveira U."/>
            <person name="Santos F.R."/>
            <person name="Vidigal T.H.D.A."/>
            <person name="Brescovit A.D."/>
            <person name="Santos A.J."/>
        </authorList>
    </citation>
    <scope>NUCLEOTIDE SEQUENCE</scope>
    <source>
        <tissue evidence="1">Shoot tissue taken approximately 20 cm above the soil surface</tissue>
    </source>
</reference>
<dbReference type="EMBL" id="GBRH01198985">
    <property type="protein sequence ID" value="JAD98910.1"/>
    <property type="molecule type" value="Transcribed_RNA"/>
</dbReference>
<evidence type="ECO:0000313" key="1">
    <source>
        <dbReference type="EMBL" id="JAD98910.1"/>
    </source>
</evidence>
<proteinExistence type="predicted"/>
<name>A0A0A9EM14_ARUDO</name>
<protein>
    <submittedName>
        <fullName evidence="1">Uncharacterized protein</fullName>
    </submittedName>
</protein>
<dbReference type="AlphaFoldDB" id="A0A0A9EM14"/>